<evidence type="ECO:0008006" key="4">
    <source>
        <dbReference type="Google" id="ProtNLM"/>
    </source>
</evidence>
<keyword evidence="1" id="KW-0812">Transmembrane</keyword>
<evidence type="ECO:0000256" key="1">
    <source>
        <dbReference type="SAM" id="Phobius"/>
    </source>
</evidence>
<accession>A0A8S1V9H6</accession>
<gene>
    <name evidence="2" type="ORF">POCTA_138.1.T0610216</name>
</gene>
<feature type="transmembrane region" description="Helical" evidence="1">
    <location>
        <begin position="124"/>
        <end position="148"/>
    </location>
</feature>
<keyword evidence="3" id="KW-1185">Reference proteome</keyword>
<keyword evidence="1" id="KW-1133">Transmembrane helix</keyword>
<protein>
    <recommendedName>
        <fullName evidence="4">Transmembrane protein</fullName>
    </recommendedName>
</protein>
<sequence>MDFQKLSTFRHPVQFKQLTQHLLQQVMLYSYIIFFNICKIYIKPSYLLNCSQVLSQFNGLQTKAFFKRNFNLFQELKKVVFTSCIILLDYQQNLSITILVITQIITVTLLATKLPFKARIINFIVLWSEILMTLCLTLMAAIIFLDYISLTYLEEKTRNILGWSIISLFVGSIFIRSAGCLIELILNIQKL</sequence>
<evidence type="ECO:0000313" key="3">
    <source>
        <dbReference type="Proteomes" id="UP000683925"/>
    </source>
</evidence>
<organism evidence="2 3">
    <name type="scientific">Paramecium octaurelia</name>
    <dbReference type="NCBI Taxonomy" id="43137"/>
    <lineage>
        <taxon>Eukaryota</taxon>
        <taxon>Sar</taxon>
        <taxon>Alveolata</taxon>
        <taxon>Ciliophora</taxon>
        <taxon>Intramacronucleata</taxon>
        <taxon>Oligohymenophorea</taxon>
        <taxon>Peniculida</taxon>
        <taxon>Parameciidae</taxon>
        <taxon>Paramecium</taxon>
    </lineage>
</organism>
<feature type="transmembrane region" description="Helical" evidence="1">
    <location>
        <begin position="94"/>
        <end position="112"/>
    </location>
</feature>
<reference evidence="2" key="1">
    <citation type="submission" date="2021-01" db="EMBL/GenBank/DDBJ databases">
        <authorList>
            <consortium name="Genoscope - CEA"/>
            <person name="William W."/>
        </authorList>
    </citation>
    <scope>NUCLEOTIDE SEQUENCE</scope>
</reference>
<keyword evidence="1" id="KW-0472">Membrane</keyword>
<evidence type="ECO:0000313" key="2">
    <source>
        <dbReference type="EMBL" id="CAD8173225.1"/>
    </source>
</evidence>
<feature type="transmembrane region" description="Helical" evidence="1">
    <location>
        <begin position="21"/>
        <end position="42"/>
    </location>
</feature>
<proteinExistence type="predicted"/>
<dbReference type="AlphaFoldDB" id="A0A8S1V9H6"/>
<dbReference type="EMBL" id="CAJJDP010000060">
    <property type="protein sequence ID" value="CAD8173225.1"/>
    <property type="molecule type" value="Genomic_DNA"/>
</dbReference>
<feature type="transmembrane region" description="Helical" evidence="1">
    <location>
        <begin position="160"/>
        <end position="186"/>
    </location>
</feature>
<dbReference type="Proteomes" id="UP000683925">
    <property type="component" value="Unassembled WGS sequence"/>
</dbReference>
<name>A0A8S1V9H6_PAROT</name>
<comment type="caution">
    <text evidence="2">The sequence shown here is derived from an EMBL/GenBank/DDBJ whole genome shotgun (WGS) entry which is preliminary data.</text>
</comment>